<evidence type="ECO:0000256" key="3">
    <source>
        <dbReference type="ARBA" id="ARBA00023002"/>
    </source>
</evidence>
<keyword evidence="3" id="KW-0560">Oxidoreductase</keyword>
<comment type="caution">
    <text evidence="6">The sequence shown here is derived from an EMBL/GenBank/DDBJ whole genome shotgun (WGS) entry which is preliminary data.</text>
</comment>
<evidence type="ECO:0000256" key="4">
    <source>
        <dbReference type="ARBA" id="ARBA00023033"/>
    </source>
</evidence>
<organism evidence="6 7">
    <name type="scientific">Jiangella anatolica</name>
    <dbReference type="NCBI Taxonomy" id="2670374"/>
    <lineage>
        <taxon>Bacteria</taxon>
        <taxon>Bacillati</taxon>
        <taxon>Actinomycetota</taxon>
        <taxon>Actinomycetes</taxon>
        <taxon>Jiangellales</taxon>
        <taxon>Jiangellaceae</taxon>
        <taxon>Jiangella</taxon>
    </lineage>
</organism>
<evidence type="ECO:0000313" key="7">
    <source>
        <dbReference type="Proteomes" id="UP000248764"/>
    </source>
</evidence>
<dbReference type="GO" id="GO:0046306">
    <property type="term" value="P:alkanesulfonate catabolic process"/>
    <property type="evidence" value="ECO:0007669"/>
    <property type="project" value="TreeGrafter"/>
</dbReference>
<proteinExistence type="predicted"/>
<keyword evidence="7" id="KW-1185">Reference proteome</keyword>
<dbReference type="SUPFAM" id="SSF51679">
    <property type="entry name" value="Bacterial luciferase-like"/>
    <property type="match status" value="1"/>
</dbReference>
<keyword evidence="2" id="KW-0288">FMN</keyword>
<evidence type="ECO:0000259" key="5">
    <source>
        <dbReference type="Pfam" id="PF00296"/>
    </source>
</evidence>
<dbReference type="InterPro" id="IPR050172">
    <property type="entry name" value="SsuD_RutA_monooxygenase"/>
</dbReference>
<dbReference type="Proteomes" id="UP000248764">
    <property type="component" value="Unassembled WGS sequence"/>
</dbReference>
<protein>
    <submittedName>
        <fullName evidence="6">LLM class F420-dependent oxidoreductase</fullName>
    </submittedName>
</protein>
<accession>A0A2W2BH62</accession>
<evidence type="ECO:0000256" key="1">
    <source>
        <dbReference type="ARBA" id="ARBA00022630"/>
    </source>
</evidence>
<feature type="domain" description="Luciferase-like" evidence="5">
    <location>
        <begin position="27"/>
        <end position="257"/>
    </location>
</feature>
<dbReference type="Pfam" id="PF00296">
    <property type="entry name" value="Bac_luciferase"/>
    <property type="match status" value="1"/>
</dbReference>
<keyword evidence="4" id="KW-0503">Monooxygenase</keyword>
<dbReference type="AlphaFoldDB" id="A0A2W2BH62"/>
<sequence>MTGDTPGAPASATLEASVSDERRRPVKVGLLLPHLEGSYLGGTARWADLATLARTAEDAGFDSLWLADHLLYRIPDVPQFGVTECWSLMAALAAVTNRVELGTLVTVTPWRNPGLFAKMVDAVEEISDGRVILGLGAGSHEPEFPAFGYDSWDHKVSRFEEEIGIIHTLLRTGRIDHQGRFHTLRDCELRPRGPRPGGPPIMVGAVKPRMLRILATYADEWNLPWHQTVEELVAATPKGDEACAAAGRDPATLKKSACLQVDLPDAAAWPGHELLRSGRRRAIRGEPADVAETLRGYAAAGVSHIQVWLDPNTVDGIEWFAAVLADLDRG</sequence>
<dbReference type="EMBL" id="POTW01000014">
    <property type="protein sequence ID" value="PZF84620.1"/>
    <property type="molecule type" value="Genomic_DNA"/>
</dbReference>
<dbReference type="Gene3D" id="3.20.20.30">
    <property type="entry name" value="Luciferase-like domain"/>
    <property type="match status" value="1"/>
</dbReference>
<dbReference type="InterPro" id="IPR011251">
    <property type="entry name" value="Luciferase-like_dom"/>
</dbReference>
<dbReference type="PANTHER" id="PTHR42847">
    <property type="entry name" value="ALKANESULFONATE MONOOXYGENASE"/>
    <property type="match status" value="1"/>
</dbReference>
<dbReference type="InterPro" id="IPR036661">
    <property type="entry name" value="Luciferase-like_sf"/>
</dbReference>
<reference evidence="6 7" key="1">
    <citation type="submission" date="2018-01" db="EMBL/GenBank/DDBJ databases">
        <title>Draft genome sequence of Jiangella sp. GTF31.</title>
        <authorList>
            <person name="Sahin N."/>
            <person name="Ay H."/>
            <person name="Saygin H."/>
        </authorList>
    </citation>
    <scope>NUCLEOTIDE SEQUENCE [LARGE SCALE GENOMIC DNA]</scope>
    <source>
        <strain evidence="6 7">GTF31</strain>
    </source>
</reference>
<gene>
    <name evidence="6" type="ORF">C1I92_08250</name>
</gene>
<name>A0A2W2BH62_9ACTN</name>
<evidence type="ECO:0000256" key="2">
    <source>
        <dbReference type="ARBA" id="ARBA00022643"/>
    </source>
</evidence>
<keyword evidence="1" id="KW-0285">Flavoprotein</keyword>
<evidence type="ECO:0000313" key="6">
    <source>
        <dbReference type="EMBL" id="PZF84620.1"/>
    </source>
</evidence>
<dbReference type="GO" id="GO:0008726">
    <property type="term" value="F:alkanesulfonate monooxygenase activity"/>
    <property type="evidence" value="ECO:0007669"/>
    <property type="project" value="TreeGrafter"/>
</dbReference>
<dbReference type="PANTHER" id="PTHR42847:SF4">
    <property type="entry name" value="ALKANESULFONATE MONOOXYGENASE-RELATED"/>
    <property type="match status" value="1"/>
</dbReference>